<evidence type="ECO:0000313" key="5">
    <source>
        <dbReference type="Proteomes" id="UP000322244"/>
    </source>
</evidence>
<name>A0A5A7SCS3_9NOCA</name>
<keyword evidence="2" id="KW-0472">Membrane</keyword>
<keyword evidence="2" id="KW-0812">Transmembrane</keyword>
<dbReference type="InterPro" id="IPR000045">
    <property type="entry name" value="Prepilin_IV_endopep_pep"/>
</dbReference>
<dbReference type="GO" id="GO:0006465">
    <property type="term" value="P:signal peptide processing"/>
    <property type="evidence" value="ECO:0007669"/>
    <property type="project" value="TreeGrafter"/>
</dbReference>
<comment type="similarity">
    <text evidence="1">Belongs to the peptidase A24 family.</text>
</comment>
<dbReference type="Gene3D" id="1.20.120.1220">
    <property type="match status" value="1"/>
</dbReference>
<gene>
    <name evidence="4" type="ORF">FOY51_08885</name>
</gene>
<protein>
    <submittedName>
        <fullName evidence="4">Prepilin peptidase</fullName>
    </submittedName>
</protein>
<evidence type="ECO:0000259" key="3">
    <source>
        <dbReference type="Pfam" id="PF01478"/>
    </source>
</evidence>
<dbReference type="GO" id="GO:0005886">
    <property type="term" value="C:plasma membrane"/>
    <property type="evidence" value="ECO:0007669"/>
    <property type="project" value="TreeGrafter"/>
</dbReference>
<keyword evidence="5" id="KW-1185">Reference proteome</keyword>
<organism evidence="4 5">
    <name type="scientific">Antrihabitans cavernicola</name>
    <dbReference type="NCBI Taxonomy" id="2495913"/>
    <lineage>
        <taxon>Bacteria</taxon>
        <taxon>Bacillati</taxon>
        <taxon>Actinomycetota</taxon>
        <taxon>Actinomycetes</taxon>
        <taxon>Mycobacteriales</taxon>
        <taxon>Nocardiaceae</taxon>
        <taxon>Antrihabitans</taxon>
    </lineage>
</organism>
<feature type="transmembrane region" description="Helical" evidence="2">
    <location>
        <begin position="91"/>
        <end position="111"/>
    </location>
</feature>
<dbReference type="Pfam" id="PF01478">
    <property type="entry name" value="Peptidase_A24"/>
    <property type="match status" value="1"/>
</dbReference>
<evidence type="ECO:0000313" key="4">
    <source>
        <dbReference type="EMBL" id="KAA0023696.1"/>
    </source>
</evidence>
<dbReference type="PANTHER" id="PTHR30487:SF0">
    <property type="entry name" value="PREPILIN LEADER PEPTIDASE_N-METHYLTRANSFERASE-RELATED"/>
    <property type="match status" value="1"/>
</dbReference>
<feature type="transmembrane region" description="Helical" evidence="2">
    <location>
        <begin position="41"/>
        <end position="60"/>
    </location>
</feature>
<evidence type="ECO:0000256" key="2">
    <source>
        <dbReference type="SAM" id="Phobius"/>
    </source>
</evidence>
<dbReference type="GO" id="GO:0004190">
    <property type="term" value="F:aspartic-type endopeptidase activity"/>
    <property type="evidence" value="ECO:0007669"/>
    <property type="project" value="InterPro"/>
</dbReference>
<accession>A0A5A7SCS3</accession>
<sequence length="140" mass="13861">MLALTIWCLSLSIVDIAERRLPNVLTVPGALAVVGYGSALGQVRAAVVGGSILAVAYLLLHVMAPHSLGAGDVKLAVGLGAAAALGGPDCWVLAALLAPIGTAAAGVIVLIRRGDEGRRAGIAHGPSMCAATLVALCSYG</sequence>
<dbReference type="RefSeq" id="WP_149430042.1">
    <property type="nucleotide sequence ID" value="NZ_VLNY01000003.1"/>
</dbReference>
<dbReference type="InterPro" id="IPR050882">
    <property type="entry name" value="Prepilin_peptidase/N-MTase"/>
</dbReference>
<dbReference type="OrthoDB" id="4428077at2"/>
<reference evidence="4 5" key="1">
    <citation type="submission" date="2019-07" db="EMBL/GenBank/DDBJ databases">
        <title>Rhodococcus cavernicolus sp. nov., isolated from a cave.</title>
        <authorList>
            <person name="Lee S.D."/>
        </authorList>
    </citation>
    <scope>NUCLEOTIDE SEQUENCE [LARGE SCALE GENOMIC DNA]</scope>
    <source>
        <strain evidence="4 5">C1-24</strain>
    </source>
</reference>
<feature type="domain" description="Prepilin type IV endopeptidase peptidase" evidence="3">
    <location>
        <begin position="3"/>
        <end position="97"/>
    </location>
</feature>
<comment type="caution">
    <text evidence="4">The sequence shown here is derived from an EMBL/GenBank/DDBJ whole genome shotgun (WGS) entry which is preliminary data.</text>
</comment>
<evidence type="ECO:0000256" key="1">
    <source>
        <dbReference type="ARBA" id="ARBA00005801"/>
    </source>
</evidence>
<dbReference type="PANTHER" id="PTHR30487">
    <property type="entry name" value="TYPE 4 PREPILIN-LIKE PROTEINS LEADER PEPTIDE-PROCESSING ENZYME"/>
    <property type="match status" value="1"/>
</dbReference>
<dbReference type="AlphaFoldDB" id="A0A5A7SCS3"/>
<dbReference type="Proteomes" id="UP000322244">
    <property type="component" value="Unassembled WGS sequence"/>
</dbReference>
<proteinExistence type="inferred from homology"/>
<dbReference type="EMBL" id="VLNY01000003">
    <property type="protein sequence ID" value="KAA0023696.1"/>
    <property type="molecule type" value="Genomic_DNA"/>
</dbReference>
<keyword evidence="2" id="KW-1133">Transmembrane helix</keyword>